<comment type="caution">
    <text evidence="2">The sequence shown here is derived from an EMBL/GenBank/DDBJ whole genome shotgun (WGS) entry which is preliminary data.</text>
</comment>
<organism evidence="2 3">
    <name type="scientific">[Myrmecia] bisecta</name>
    <dbReference type="NCBI Taxonomy" id="41462"/>
    <lineage>
        <taxon>Eukaryota</taxon>
        <taxon>Viridiplantae</taxon>
        <taxon>Chlorophyta</taxon>
        <taxon>core chlorophytes</taxon>
        <taxon>Trebouxiophyceae</taxon>
        <taxon>Trebouxiales</taxon>
        <taxon>Trebouxiaceae</taxon>
        <taxon>Myrmecia</taxon>
    </lineage>
</organism>
<dbReference type="Proteomes" id="UP001489004">
    <property type="component" value="Unassembled WGS sequence"/>
</dbReference>
<feature type="region of interest" description="Disordered" evidence="1">
    <location>
        <begin position="243"/>
        <end position="287"/>
    </location>
</feature>
<dbReference type="EMBL" id="JALJOR010000002">
    <property type="protein sequence ID" value="KAK9824608.1"/>
    <property type="molecule type" value="Genomic_DNA"/>
</dbReference>
<accession>A0AAW1QTN0</accession>
<dbReference type="AlphaFoldDB" id="A0AAW1QTN0"/>
<evidence type="ECO:0000313" key="3">
    <source>
        <dbReference type="Proteomes" id="UP001489004"/>
    </source>
</evidence>
<gene>
    <name evidence="2" type="ORF">WJX72_011687</name>
</gene>
<proteinExistence type="predicted"/>
<name>A0AAW1QTN0_9CHLO</name>
<evidence type="ECO:0000313" key="2">
    <source>
        <dbReference type="EMBL" id="KAK9824608.1"/>
    </source>
</evidence>
<feature type="compositionally biased region" description="Low complexity" evidence="1">
    <location>
        <begin position="269"/>
        <end position="278"/>
    </location>
</feature>
<keyword evidence="3" id="KW-1185">Reference proteome</keyword>
<reference evidence="2 3" key="1">
    <citation type="journal article" date="2024" name="Nat. Commun.">
        <title>Phylogenomics reveals the evolutionary origins of lichenization in chlorophyte algae.</title>
        <authorList>
            <person name="Puginier C."/>
            <person name="Libourel C."/>
            <person name="Otte J."/>
            <person name="Skaloud P."/>
            <person name="Haon M."/>
            <person name="Grisel S."/>
            <person name="Petersen M."/>
            <person name="Berrin J.G."/>
            <person name="Delaux P.M."/>
            <person name="Dal Grande F."/>
            <person name="Keller J."/>
        </authorList>
    </citation>
    <scope>NUCLEOTIDE SEQUENCE [LARGE SCALE GENOMIC DNA]</scope>
    <source>
        <strain evidence="2 3">SAG 2043</strain>
    </source>
</reference>
<sequence>MTAESILEHVILYKAEGIAAASGNLPRQQGAGASIGAVPTSQRPLALPRQMPPGVRQACWPCYAQEPTSNSKVVPAGERACVTCGAPMCEDCATFQLRHNPKCTLCDYNHTLFHSMLTERFKFCEPEVPELWENFQDPEYGANMQYLVCSSARCAKQDMCFLEVFKTDRDALLTSCTHSAAVHPKMALTYACEDPAKRDDNLLEVSCRDVVLIAGGGATSCELIDAMLEGETKAATIARRSLRAATASSRASERGGKRKASTEARRSSRSAGPSPQASERGGNTAEG</sequence>
<evidence type="ECO:0000256" key="1">
    <source>
        <dbReference type="SAM" id="MobiDB-lite"/>
    </source>
</evidence>
<protein>
    <submittedName>
        <fullName evidence="2">Uncharacterized protein</fullName>
    </submittedName>
</protein>
<feature type="compositionally biased region" description="Basic and acidic residues" evidence="1">
    <location>
        <begin position="251"/>
        <end position="266"/>
    </location>
</feature>